<evidence type="ECO:0000313" key="2">
    <source>
        <dbReference type="EMBL" id="GMA18379.1"/>
    </source>
</evidence>
<evidence type="ECO:0000256" key="1">
    <source>
        <dbReference type="SAM" id="MobiDB-lite"/>
    </source>
</evidence>
<gene>
    <name evidence="2" type="ORF">GCM10025862_04000</name>
</gene>
<feature type="compositionally biased region" description="Polar residues" evidence="1">
    <location>
        <begin position="61"/>
        <end position="71"/>
    </location>
</feature>
<sequence>MARKNYSEEFRRQAVDLYESTPGATVRGVAEDLGIVRGTLRGWLEAYGTGKKTAADGTATSSPLQSKTTAKTIPAADPGSETPEGKVARLEARVRELEVEATKLTTSGRSSSGRPSIFAGETRW</sequence>
<feature type="region of interest" description="Disordered" evidence="1">
    <location>
        <begin position="49"/>
        <end position="87"/>
    </location>
</feature>
<dbReference type="InterPro" id="IPR009057">
    <property type="entry name" value="Homeodomain-like_sf"/>
</dbReference>
<keyword evidence="3" id="KW-1185">Reference proteome</keyword>
<comment type="caution">
    <text evidence="2">The sequence shown here is derived from an EMBL/GenBank/DDBJ whole genome shotgun (WGS) entry which is preliminary data.</text>
</comment>
<organism evidence="2 3">
    <name type="scientific">Arsenicicoccus piscis</name>
    <dbReference type="NCBI Taxonomy" id="673954"/>
    <lineage>
        <taxon>Bacteria</taxon>
        <taxon>Bacillati</taxon>
        <taxon>Actinomycetota</taxon>
        <taxon>Actinomycetes</taxon>
        <taxon>Micrococcales</taxon>
        <taxon>Intrasporangiaceae</taxon>
        <taxon>Arsenicicoccus</taxon>
    </lineage>
</organism>
<dbReference type="SUPFAM" id="SSF46689">
    <property type="entry name" value="Homeodomain-like"/>
    <property type="match status" value="1"/>
</dbReference>
<evidence type="ECO:0008006" key="4">
    <source>
        <dbReference type="Google" id="ProtNLM"/>
    </source>
</evidence>
<feature type="compositionally biased region" description="Low complexity" evidence="1">
    <location>
        <begin position="105"/>
        <end position="114"/>
    </location>
</feature>
<feature type="compositionally biased region" description="Low complexity" evidence="1">
    <location>
        <begin position="49"/>
        <end position="60"/>
    </location>
</feature>
<feature type="region of interest" description="Disordered" evidence="1">
    <location>
        <begin position="100"/>
        <end position="124"/>
    </location>
</feature>
<accession>A0ABQ6HLJ9</accession>
<name>A0ABQ6HLJ9_9MICO</name>
<dbReference type="Proteomes" id="UP001157109">
    <property type="component" value="Unassembled WGS sequence"/>
</dbReference>
<dbReference type="Pfam" id="PF01527">
    <property type="entry name" value="HTH_Tnp_1"/>
    <property type="match status" value="1"/>
</dbReference>
<protein>
    <recommendedName>
        <fullName evidence="4">Transposase</fullName>
    </recommendedName>
</protein>
<evidence type="ECO:0000313" key="3">
    <source>
        <dbReference type="Proteomes" id="UP001157109"/>
    </source>
</evidence>
<reference evidence="3" key="1">
    <citation type="journal article" date="2019" name="Int. J. Syst. Evol. Microbiol.">
        <title>The Global Catalogue of Microorganisms (GCM) 10K type strain sequencing project: providing services to taxonomists for standard genome sequencing and annotation.</title>
        <authorList>
            <consortium name="The Broad Institute Genomics Platform"/>
            <consortium name="The Broad Institute Genome Sequencing Center for Infectious Disease"/>
            <person name="Wu L."/>
            <person name="Ma J."/>
        </authorList>
    </citation>
    <scope>NUCLEOTIDE SEQUENCE [LARGE SCALE GENOMIC DNA]</scope>
    <source>
        <strain evidence="3">NBRC 105830</strain>
    </source>
</reference>
<proteinExistence type="predicted"/>
<dbReference type="InterPro" id="IPR002514">
    <property type="entry name" value="Transposase_8"/>
</dbReference>
<dbReference type="Gene3D" id="1.10.10.60">
    <property type="entry name" value="Homeodomain-like"/>
    <property type="match status" value="1"/>
</dbReference>
<dbReference type="EMBL" id="BSUJ01000001">
    <property type="protein sequence ID" value="GMA18379.1"/>
    <property type="molecule type" value="Genomic_DNA"/>
</dbReference>